<protein>
    <recommendedName>
        <fullName evidence="1">DNA-directed RNA polymerase</fullName>
        <ecNumber evidence="1">2.7.7.6</ecNumber>
    </recommendedName>
</protein>
<dbReference type="InterPro" id="IPR037033">
    <property type="entry name" value="DNA-dir_RNAP_su2_hyb_sf"/>
</dbReference>
<evidence type="ECO:0000256" key="3">
    <source>
        <dbReference type="ARBA" id="ARBA00022679"/>
    </source>
</evidence>
<gene>
    <name evidence="6" type="ORF">FMAN_15459</name>
</gene>
<dbReference type="RefSeq" id="XP_041691522.1">
    <property type="nucleotide sequence ID" value="XM_041826295.1"/>
</dbReference>
<evidence type="ECO:0000256" key="1">
    <source>
        <dbReference type="ARBA" id="ARBA00012418"/>
    </source>
</evidence>
<evidence type="ECO:0000313" key="6">
    <source>
        <dbReference type="EMBL" id="CVL09220.1"/>
    </source>
</evidence>
<evidence type="ECO:0000256" key="2">
    <source>
        <dbReference type="ARBA" id="ARBA00022478"/>
    </source>
</evidence>
<dbReference type="EC" id="2.7.7.6" evidence="1"/>
<keyword evidence="2" id="KW-0240">DNA-directed RNA polymerase</keyword>
<dbReference type="AlphaFoldDB" id="A0A1L7UEZ0"/>
<reference evidence="7" key="1">
    <citation type="journal article" date="2016" name="Genome Biol. Evol.">
        <title>Comparative 'omics' of the Fusarium fujikuroi species complex highlights differences in genetic potential and metabolite synthesis.</title>
        <authorList>
            <person name="Niehaus E.-M."/>
            <person name="Muensterkoetter M."/>
            <person name="Proctor R.H."/>
            <person name="Brown D.W."/>
            <person name="Sharon A."/>
            <person name="Idan Y."/>
            <person name="Oren-Young L."/>
            <person name="Sieber C.M."/>
            <person name="Novak O."/>
            <person name="Pencik A."/>
            <person name="Tarkowska D."/>
            <person name="Hromadova K."/>
            <person name="Freeman S."/>
            <person name="Maymon M."/>
            <person name="Elazar M."/>
            <person name="Youssef S.A."/>
            <person name="El-Shabrawy E.S.M."/>
            <person name="Shalaby A.B.A."/>
            <person name="Houterman P."/>
            <person name="Brock N.L."/>
            <person name="Burkhardt I."/>
            <person name="Tsavkelova E.A."/>
            <person name="Dickschat J.S."/>
            <person name="Galuszka P."/>
            <person name="Gueldener U."/>
            <person name="Tudzynski B."/>
        </authorList>
    </citation>
    <scope>NUCLEOTIDE SEQUENCE [LARGE SCALE GENOMIC DNA]</scope>
    <source>
        <strain evidence="7">MRC7560</strain>
    </source>
</reference>
<dbReference type="GO" id="GO:0006351">
    <property type="term" value="P:DNA-templated transcription"/>
    <property type="evidence" value="ECO:0007669"/>
    <property type="project" value="InterPro"/>
</dbReference>
<evidence type="ECO:0000256" key="4">
    <source>
        <dbReference type="ARBA" id="ARBA00022695"/>
    </source>
</evidence>
<evidence type="ECO:0000256" key="5">
    <source>
        <dbReference type="ARBA" id="ARBA00023163"/>
    </source>
</evidence>
<dbReference type="VEuPathDB" id="FungiDB:FMAN_15459"/>
<evidence type="ECO:0000313" key="7">
    <source>
        <dbReference type="Proteomes" id="UP000184255"/>
    </source>
</evidence>
<keyword evidence="3" id="KW-0808">Transferase</keyword>
<dbReference type="Gene3D" id="2.40.270.10">
    <property type="entry name" value="DNA-directed RNA polymerase, subunit 2, domain 6"/>
    <property type="match status" value="1"/>
</dbReference>
<proteinExistence type="predicted"/>
<dbReference type="GO" id="GO:0003899">
    <property type="term" value="F:DNA-directed RNA polymerase activity"/>
    <property type="evidence" value="ECO:0007669"/>
    <property type="project" value="UniProtKB-EC"/>
</dbReference>
<comment type="caution">
    <text evidence="6">The sequence shown here is derived from an EMBL/GenBank/DDBJ whole genome shotgun (WGS) entry which is preliminary data.</text>
</comment>
<keyword evidence="7" id="KW-1185">Reference proteome</keyword>
<keyword evidence="5" id="KW-0804">Transcription</keyword>
<dbReference type="SUPFAM" id="SSF64484">
    <property type="entry name" value="beta and beta-prime subunits of DNA dependent RNA-polymerase"/>
    <property type="match status" value="1"/>
</dbReference>
<dbReference type="GO" id="GO:0003677">
    <property type="term" value="F:DNA binding"/>
    <property type="evidence" value="ECO:0007669"/>
    <property type="project" value="InterPro"/>
</dbReference>
<keyword evidence="4" id="KW-0548">Nucleotidyltransferase</keyword>
<accession>A0A1L7UEZ0</accession>
<sequence>MQQNTENACIVSKEFAESGWLSWSGFIDYPLPRSCGKIEPWDVMYRQEWWKYSIQGLVIKTYVNKMGGVNAYVYVFNKKLEVGGKLATWHGLKFTVSSLMSYSDMPEMENTLTGERFRPNIIV</sequence>
<dbReference type="GO" id="GO:0000428">
    <property type="term" value="C:DNA-directed RNA polymerase complex"/>
    <property type="evidence" value="ECO:0007669"/>
    <property type="project" value="UniProtKB-KW"/>
</dbReference>
<dbReference type="GeneID" id="65094699"/>
<dbReference type="Proteomes" id="UP000184255">
    <property type="component" value="Unassembled WGS sequence"/>
</dbReference>
<name>A0A1L7UEZ0_FUSMA</name>
<dbReference type="EMBL" id="FCQH01000034">
    <property type="protein sequence ID" value="CVL09220.1"/>
    <property type="molecule type" value="Genomic_DNA"/>
</dbReference>
<organism evidence="6 7">
    <name type="scientific">Fusarium mangiferae</name>
    <name type="common">Mango malformation disease fungus</name>
    <dbReference type="NCBI Taxonomy" id="192010"/>
    <lineage>
        <taxon>Eukaryota</taxon>
        <taxon>Fungi</taxon>
        <taxon>Dikarya</taxon>
        <taxon>Ascomycota</taxon>
        <taxon>Pezizomycotina</taxon>
        <taxon>Sordariomycetes</taxon>
        <taxon>Hypocreomycetidae</taxon>
        <taxon>Hypocreales</taxon>
        <taxon>Nectriaceae</taxon>
        <taxon>Fusarium</taxon>
        <taxon>Fusarium fujikuroi species complex</taxon>
    </lineage>
</organism>